<dbReference type="SUPFAM" id="SSF51338">
    <property type="entry name" value="Composite domain of metallo-dependent hydrolases"/>
    <property type="match status" value="1"/>
</dbReference>
<dbReference type="PANTHER" id="PTHR11113">
    <property type="entry name" value="N-ACETYLGLUCOSAMINE-6-PHOSPHATE DEACETYLASE"/>
    <property type="match status" value="1"/>
</dbReference>
<dbReference type="AlphaFoldDB" id="A0A5C0SHJ7"/>
<dbReference type="Pfam" id="PF13382">
    <property type="entry name" value="Adenine_deam_C"/>
    <property type="match status" value="1"/>
</dbReference>
<dbReference type="Proteomes" id="UP000324646">
    <property type="component" value="Chromosome"/>
</dbReference>
<dbReference type="InterPro" id="IPR026912">
    <property type="entry name" value="Adenine_deam_C"/>
</dbReference>
<evidence type="ECO:0000313" key="11">
    <source>
        <dbReference type="EMBL" id="QEK13157.1"/>
    </source>
</evidence>
<dbReference type="Gene3D" id="2.30.40.10">
    <property type="entry name" value="Urease, subunit C, domain 1"/>
    <property type="match status" value="1"/>
</dbReference>
<dbReference type="SUPFAM" id="SSF51556">
    <property type="entry name" value="Metallo-dependent hydrolases"/>
    <property type="match status" value="1"/>
</dbReference>
<evidence type="ECO:0000256" key="2">
    <source>
        <dbReference type="ARBA" id="ARBA00006773"/>
    </source>
</evidence>
<dbReference type="InterPro" id="IPR032466">
    <property type="entry name" value="Metal_Hydrolase"/>
</dbReference>
<comment type="catalytic activity">
    <reaction evidence="6 8">
        <text>adenine + H2O + H(+) = hypoxanthine + NH4(+)</text>
        <dbReference type="Rhea" id="RHEA:23688"/>
        <dbReference type="ChEBI" id="CHEBI:15377"/>
        <dbReference type="ChEBI" id="CHEBI:15378"/>
        <dbReference type="ChEBI" id="CHEBI:16708"/>
        <dbReference type="ChEBI" id="CHEBI:17368"/>
        <dbReference type="ChEBI" id="CHEBI:28938"/>
        <dbReference type="EC" id="3.5.4.2"/>
    </reaction>
</comment>
<evidence type="ECO:0000256" key="5">
    <source>
        <dbReference type="ARBA" id="ARBA00023211"/>
    </source>
</evidence>
<evidence type="ECO:0000256" key="3">
    <source>
        <dbReference type="ARBA" id="ARBA00012782"/>
    </source>
</evidence>
<dbReference type="OrthoDB" id="9775607at2"/>
<comment type="similarity">
    <text evidence="2 8">Belongs to the metallo-dependent hydrolases superfamily. Adenine deaminase family.</text>
</comment>
<keyword evidence="5 8" id="KW-0464">Manganese</keyword>
<dbReference type="EMBL" id="CP042243">
    <property type="protein sequence ID" value="QEK13157.1"/>
    <property type="molecule type" value="Genomic_DNA"/>
</dbReference>
<dbReference type="KEGG" id="crs:FQB35_12985"/>
<dbReference type="EC" id="3.5.4.2" evidence="3 8"/>
<evidence type="ECO:0000313" key="12">
    <source>
        <dbReference type="Proteomes" id="UP000324646"/>
    </source>
</evidence>
<dbReference type="CDD" id="cd01295">
    <property type="entry name" value="AdeC"/>
    <property type="match status" value="1"/>
</dbReference>
<keyword evidence="12" id="KW-1185">Reference proteome</keyword>
<evidence type="ECO:0000256" key="7">
    <source>
        <dbReference type="ARBA" id="ARBA00069718"/>
    </source>
</evidence>
<evidence type="ECO:0000259" key="10">
    <source>
        <dbReference type="Pfam" id="PF13382"/>
    </source>
</evidence>
<dbReference type="PANTHER" id="PTHR11113:SF2">
    <property type="entry name" value="ADENINE DEAMINASE"/>
    <property type="match status" value="1"/>
</dbReference>
<dbReference type="NCBIfam" id="TIGR01178">
    <property type="entry name" value="ade"/>
    <property type="match status" value="1"/>
</dbReference>
<dbReference type="Pfam" id="PF01979">
    <property type="entry name" value="Amidohydro_1"/>
    <property type="match status" value="1"/>
</dbReference>
<dbReference type="InterPro" id="IPR011059">
    <property type="entry name" value="Metal-dep_hydrolase_composite"/>
</dbReference>
<evidence type="ECO:0000256" key="4">
    <source>
        <dbReference type="ARBA" id="ARBA00022801"/>
    </source>
</evidence>
<evidence type="ECO:0000256" key="1">
    <source>
        <dbReference type="ARBA" id="ARBA00001936"/>
    </source>
</evidence>
<sequence>MRKDIIDIAAGRRKASLVLKNSNVINVFTEEIIKADIAIEEGIIIGIGTYDGEEEIDLDGKYVAPGLIDGHVHIESSMVTPAEFARAIVPRGTTTIIADPHEIANVCGLEGIKYILDESEDIFLSVYIMLPSCVPATSFENAGAVLDAEKLKELINHPRVLGLGELMDYEAVINAEEKILEKIKIAKDKIIDGHGPVILGKELNAYVLAGVKTEHECSSLEEMFNRLRLGMYVQIREGSAARNLETLIQGVTKENMRRCLFCTDDRHPEDLLLYGHIDNNIRKAIKHGMDPVAAINMATLNVSECYGLKNIGAIAPGYKADLIVLDDLERFNITKVYKEGKCVAENKKALFSTKVKYNPSVLDTVHVGQIDLEKLQIHINSDIANVIKILPHSLITKKVVRKIETEKGKFKFNKQLDILKMAVIERHKETGNIGLALVEDFKLKNGAIASTVAHDSHNLIVIGDNDEDMLIAINEIIKYSGGITICSNGKVLKTLPLPIAGLMSDMSIEKVDTTLKEMMKIAYDLGVNKKIDPFMTLAFLALPVIPEIKLTDMGLFDVTKFDLIDLNVE</sequence>
<dbReference type="RefSeq" id="WP_148810329.1">
    <property type="nucleotide sequence ID" value="NZ_CP042243.1"/>
</dbReference>
<organism evidence="11 12">
    <name type="scientific">Crassaminicella thermophila</name>
    <dbReference type="NCBI Taxonomy" id="2599308"/>
    <lineage>
        <taxon>Bacteria</taxon>
        <taxon>Bacillati</taxon>
        <taxon>Bacillota</taxon>
        <taxon>Clostridia</taxon>
        <taxon>Eubacteriales</taxon>
        <taxon>Clostridiaceae</taxon>
        <taxon>Crassaminicella</taxon>
    </lineage>
</organism>
<reference evidence="11 12" key="1">
    <citation type="submission" date="2019-07" db="EMBL/GenBank/DDBJ databases">
        <title>Complete genome of Crassaminicella thermophila SY095.</title>
        <authorList>
            <person name="Li X."/>
        </authorList>
    </citation>
    <scope>NUCLEOTIDE SEQUENCE [LARGE SCALE GENOMIC DNA]</scope>
    <source>
        <strain evidence="11 12">SY095</strain>
    </source>
</reference>
<feature type="domain" description="Amidohydrolase-related" evidence="9">
    <location>
        <begin position="62"/>
        <end position="343"/>
    </location>
</feature>
<comment type="cofactor">
    <cofactor evidence="1 8">
        <name>Mn(2+)</name>
        <dbReference type="ChEBI" id="CHEBI:29035"/>
    </cofactor>
</comment>
<name>A0A5C0SHJ7_CRATE</name>
<dbReference type="InterPro" id="IPR006679">
    <property type="entry name" value="Adenine_deam"/>
</dbReference>
<evidence type="ECO:0000256" key="6">
    <source>
        <dbReference type="ARBA" id="ARBA00047720"/>
    </source>
</evidence>
<dbReference type="GO" id="GO:0006146">
    <property type="term" value="P:adenine catabolic process"/>
    <property type="evidence" value="ECO:0007669"/>
    <property type="project" value="InterPro"/>
</dbReference>
<dbReference type="FunFam" id="3.20.20.140:FF:000016">
    <property type="entry name" value="Adenine deaminase"/>
    <property type="match status" value="1"/>
</dbReference>
<proteinExistence type="inferred from homology"/>
<evidence type="ECO:0000259" key="9">
    <source>
        <dbReference type="Pfam" id="PF01979"/>
    </source>
</evidence>
<feature type="domain" description="Adenine deaminase C-terminal" evidence="10">
    <location>
        <begin position="394"/>
        <end position="561"/>
    </location>
</feature>
<keyword evidence="4 8" id="KW-0378">Hydrolase</keyword>
<protein>
    <recommendedName>
        <fullName evidence="7 8">Adenine deaminase</fullName>
        <shortName evidence="8">Adenase</shortName>
        <shortName evidence="8">Adenine aminase</shortName>
        <ecNumber evidence="3 8">3.5.4.2</ecNumber>
    </recommendedName>
</protein>
<dbReference type="HAMAP" id="MF_01518">
    <property type="entry name" value="Adenine_deamin"/>
    <property type="match status" value="1"/>
</dbReference>
<dbReference type="Gene3D" id="3.20.20.140">
    <property type="entry name" value="Metal-dependent hydrolases"/>
    <property type="match status" value="1"/>
</dbReference>
<dbReference type="GO" id="GO:0000034">
    <property type="term" value="F:adenine deaminase activity"/>
    <property type="evidence" value="ECO:0007669"/>
    <property type="project" value="UniProtKB-UniRule"/>
</dbReference>
<dbReference type="InterPro" id="IPR006680">
    <property type="entry name" value="Amidohydro-rel"/>
</dbReference>
<accession>A0A5C0SHJ7</accession>
<evidence type="ECO:0000256" key="8">
    <source>
        <dbReference type="HAMAP-Rule" id="MF_01518"/>
    </source>
</evidence>
<gene>
    <name evidence="8 11" type="primary">ade</name>
    <name evidence="11" type="ORF">FQB35_12985</name>
</gene>